<accession>A0AAV8UZR5</accession>
<sequence>MILAMEGVPRHEGDRYECLWDECRNYFEGIDELPALMDHIYGQRFSKSHVAGFAEKVAHLARDGDCIASRVLCRAGEELGRLVRGALASDAYVTLNLVLLGGMFSSWDMFQEAFMHEVRSTCTAELQFLLPTCDPSVGSAALALREKNGNYTPKKYVRQWTAR</sequence>
<keyword evidence="2" id="KW-1185">Reference proteome</keyword>
<dbReference type="PANTHER" id="PTHR12862:SF0">
    <property type="entry name" value="N-ACETYL-D-GLUCOSAMINE KINASE"/>
    <property type="match status" value="1"/>
</dbReference>
<dbReference type="InterPro" id="IPR043129">
    <property type="entry name" value="ATPase_NBD"/>
</dbReference>
<dbReference type="EMBL" id="JAMWBK010000003">
    <property type="protein sequence ID" value="KAJ8906577.1"/>
    <property type="molecule type" value="Genomic_DNA"/>
</dbReference>
<gene>
    <name evidence="1" type="ORF">NDN08_003070</name>
</gene>
<evidence type="ECO:0008006" key="3">
    <source>
        <dbReference type="Google" id="ProtNLM"/>
    </source>
</evidence>
<protein>
    <recommendedName>
        <fullName evidence="3">N-acetyl-D-glucosamine kinase</fullName>
    </recommendedName>
</protein>
<dbReference type="AlphaFoldDB" id="A0AAV8UZR5"/>
<reference evidence="1 2" key="1">
    <citation type="journal article" date="2023" name="Nat. Commun.">
        <title>Origin of minicircular mitochondrial genomes in red algae.</title>
        <authorList>
            <person name="Lee Y."/>
            <person name="Cho C.H."/>
            <person name="Lee Y.M."/>
            <person name="Park S.I."/>
            <person name="Yang J.H."/>
            <person name="West J.A."/>
            <person name="Bhattacharya D."/>
            <person name="Yoon H.S."/>
        </authorList>
    </citation>
    <scope>NUCLEOTIDE SEQUENCE [LARGE SCALE GENOMIC DNA]</scope>
    <source>
        <strain evidence="1 2">CCMP1338</strain>
        <tissue evidence="1">Whole cell</tissue>
    </source>
</reference>
<proteinExistence type="predicted"/>
<name>A0AAV8UZR5_9RHOD</name>
<dbReference type="Proteomes" id="UP001157974">
    <property type="component" value="Unassembled WGS sequence"/>
</dbReference>
<dbReference type="GO" id="GO:0045127">
    <property type="term" value="F:N-acetylglucosamine kinase activity"/>
    <property type="evidence" value="ECO:0007669"/>
    <property type="project" value="InterPro"/>
</dbReference>
<evidence type="ECO:0000313" key="1">
    <source>
        <dbReference type="EMBL" id="KAJ8906577.1"/>
    </source>
</evidence>
<dbReference type="Gene3D" id="3.30.420.40">
    <property type="match status" value="1"/>
</dbReference>
<evidence type="ECO:0000313" key="2">
    <source>
        <dbReference type="Proteomes" id="UP001157974"/>
    </source>
</evidence>
<dbReference type="InterPro" id="IPR039758">
    <property type="entry name" value="NAGK-like"/>
</dbReference>
<dbReference type="PANTHER" id="PTHR12862">
    <property type="entry name" value="BADF TYPE ATPASE DOMAIN-CONTAINING PROTEIN"/>
    <property type="match status" value="1"/>
</dbReference>
<dbReference type="SUPFAM" id="SSF53067">
    <property type="entry name" value="Actin-like ATPase domain"/>
    <property type="match status" value="1"/>
</dbReference>
<organism evidence="1 2">
    <name type="scientific">Rhodosorus marinus</name>
    <dbReference type="NCBI Taxonomy" id="101924"/>
    <lineage>
        <taxon>Eukaryota</taxon>
        <taxon>Rhodophyta</taxon>
        <taxon>Stylonematophyceae</taxon>
        <taxon>Stylonematales</taxon>
        <taxon>Stylonemataceae</taxon>
        <taxon>Rhodosorus</taxon>
    </lineage>
</organism>
<comment type="caution">
    <text evidence="1">The sequence shown here is derived from an EMBL/GenBank/DDBJ whole genome shotgun (WGS) entry which is preliminary data.</text>
</comment>